<keyword evidence="2" id="KW-1133">Transmembrane helix</keyword>
<keyword evidence="4" id="KW-1185">Reference proteome</keyword>
<dbReference type="Proteomes" id="UP000237846">
    <property type="component" value="Unassembled WGS sequence"/>
</dbReference>
<dbReference type="RefSeq" id="WP_106240373.1">
    <property type="nucleotide sequence ID" value="NZ_PVZC01000001.1"/>
</dbReference>
<evidence type="ECO:0000313" key="4">
    <source>
        <dbReference type="Proteomes" id="UP000237846"/>
    </source>
</evidence>
<feature type="compositionally biased region" description="Polar residues" evidence="1">
    <location>
        <begin position="1"/>
        <end position="18"/>
    </location>
</feature>
<name>A0A2T0QF91_9ACTN</name>
<dbReference type="AlphaFoldDB" id="A0A2T0QF91"/>
<feature type="transmembrane region" description="Helical" evidence="2">
    <location>
        <begin position="41"/>
        <end position="62"/>
    </location>
</feature>
<evidence type="ECO:0000313" key="3">
    <source>
        <dbReference type="EMBL" id="PRY02575.1"/>
    </source>
</evidence>
<gene>
    <name evidence="3" type="ORF">CLV72_1011178</name>
</gene>
<dbReference type="EMBL" id="PVZC01000001">
    <property type="protein sequence ID" value="PRY02575.1"/>
    <property type="molecule type" value="Genomic_DNA"/>
</dbReference>
<organism evidence="3 4">
    <name type="scientific">Allonocardiopsis opalescens</name>
    <dbReference type="NCBI Taxonomy" id="1144618"/>
    <lineage>
        <taxon>Bacteria</taxon>
        <taxon>Bacillati</taxon>
        <taxon>Actinomycetota</taxon>
        <taxon>Actinomycetes</taxon>
        <taxon>Streptosporangiales</taxon>
        <taxon>Allonocardiopsis</taxon>
    </lineage>
</organism>
<evidence type="ECO:0000256" key="2">
    <source>
        <dbReference type="SAM" id="Phobius"/>
    </source>
</evidence>
<keyword evidence="2" id="KW-0472">Membrane</keyword>
<keyword evidence="2" id="KW-0812">Transmembrane</keyword>
<reference evidence="3 4" key="1">
    <citation type="submission" date="2018-03" db="EMBL/GenBank/DDBJ databases">
        <title>Genomic Encyclopedia of Archaeal and Bacterial Type Strains, Phase II (KMG-II): from individual species to whole genera.</title>
        <authorList>
            <person name="Goeker M."/>
        </authorList>
    </citation>
    <scope>NUCLEOTIDE SEQUENCE [LARGE SCALE GENOMIC DNA]</scope>
    <source>
        <strain evidence="3 4">DSM 45601</strain>
    </source>
</reference>
<protein>
    <submittedName>
        <fullName evidence="3">Uncharacterized protein</fullName>
    </submittedName>
</protein>
<comment type="caution">
    <text evidence="3">The sequence shown here is derived from an EMBL/GenBank/DDBJ whole genome shotgun (WGS) entry which is preliminary data.</text>
</comment>
<feature type="region of interest" description="Disordered" evidence="1">
    <location>
        <begin position="1"/>
        <end position="37"/>
    </location>
</feature>
<evidence type="ECO:0000256" key="1">
    <source>
        <dbReference type="SAM" id="MobiDB-lite"/>
    </source>
</evidence>
<proteinExistence type="predicted"/>
<accession>A0A2T0QF91</accession>
<sequence length="63" mass="7114">MPENEPNQSNDPTASTGKFQRFANEYQHQSEDPIPRSSTNWMRYAIPVLVVAIAVVAIIAWLL</sequence>